<keyword evidence="1" id="KW-0812">Transmembrane</keyword>
<evidence type="ECO:0000256" key="1">
    <source>
        <dbReference type="SAM" id="Phobius"/>
    </source>
</evidence>
<keyword evidence="3" id="KW-1185">Reference proteome</keyword>
<feature type="transmembrane region" description="Helical" evidence="1">
    <location>
        <begin position="53"/>
        <end position="73"/>
    </location>
</feature>
<sequence length="107" mass="11968">MHKRTAGMLFVCIAAFLYGVRYLSAAIYGSGAQSWSRPFFQDLLRDVGPELRVLSLIALALGAGYLIAAEFGIPFKGAFRDIRTNWREFDTRPQPEEPESRDRGGVL</sequence>
<name>A0A7X0SSW8_9BACL</name>
<keyword evidence="1" id="KW-1133">Transmembrane helix</keyword>
<dbReference type="EMBL" id="JACJVO010000050">
    <property type="protein sequence ID" value="MBB6735514.1"/>
    <property type="molecule type" value="Genomic_DNA"/>
</dbReference>
<dbReference type="RefSeq" id="WP_185133163.1">
    <property type="nucleotide sequence ID" value="NZ_JACJVO010000050.1"/>
</dbReference>
<gene>
    <name evidence="2" type="ORF">H7C18_31850</name>
</gene>
<protein>
    <submittedName>
        <fullName evidence="2">Uncharacterized protein</fullName>
    </submittedName>
</protein>
<dbReference type="Proteomes" id="UP000564644">
    <property type="component" value="Unassembled WGS sequence"/>
</dbReference>
<dbReference type="AlphaFoldDB" id="A0A7X0SSW8"/>
<comment type="caution">
    <text evidence="2">The sequence shown here is derived from an EMBL/GenBank/DDBJ whole genome shotgun (WGS) entry which is preliminary data.</text>
</comment>
<keyword evidence="1" id="KW-0472">Membrane</keyword>
<evidence type="ECO:0000313" key="3">
    <source>
        <dbReference type="Proteomes" id="UP000564644"/>
    </source>
</evidence>
<organism evidence="2 3">
    <name type="scientific">Cohnella zeiphila</name>
    <dbReference type="NCBI Taxonomy" id="2761120"/>
    <lineage>
        <taxon>Bacteria</taxon>
        <taxon>Bacillati</taxon>
        <taxon>Bacillota</taxon>
        <taxon>Bacilli</taxon>
        <taxon>Bacillales</taxon>
        <taxon>Paenibacillaceae</taxon>
        <taxon>Cohnella</taxon>
    </lineage>
</organism>
<proteinExistence type="predicted"/>
<evidence type="ECO:0000313" key="2">
    <source>
        <dbReference type="EMBL" id="MBB6735514.1"/>
    </source>
</evidence>
<accession>A0A7X0SSW8</accession>
<reference evidence="2 3" key="1">
    <citation type="submission" date="2020-08" db="EMBL/GenBank/DDBJ databases">
        <title>Cohnella phylogeny.</title>
        <authorList>
            <person name="Dunlap C."/>
        </authorList>
    </citation>
    <scope>NUCLEOTIDE SEQUENCE [LARGE SCALE GENOMIC DNA]</scope>
    <source>
        <strain evidence="2 3">CBP 2801</strain>
    </source>
</reference>